<evidence type="ECO:0000313" key="3">
    <source>
        <dbReference type="EMBL" id="NKG21069.1"/>
    </source>
</evidence>
<reference evidence="3 4" key="1">
    <citation type="submission" date="2020-04" db="EMBL/GenBank/DDBJ databases">
        <title>Paeniglutamicibacter sp. ANT13_2, a novel actinomycete isolated from sediment in Antarctica.</title>
        <authorList>
            <person name="Sakdapetsiri C."/>
            <person name="Pinyakong O."/>
        </authorList>
    </citation>
    <scope>NUCLEOTIDE SEQUENCE [LARGE SCALE GENOMIC DNA]</scope>
    <source>
        <strain evidence="3 4">ANT13_2</strain>
    </source>
</reference>
<protein>
    <recommendedName>
        <fullName evidence="2">dATP/dGTP diphosphohydrolase N-terminal domain-containing protein</fullName>
    </recommendedName>
</protein>
<gene>
    <name evidence="3" type="ORF">HED64_10175</name>
</gene>
<organism evidence="3 4">
    <name type="scientific">Paeniglutamicibacter terrestris</name>
    <dbReference type="NCBI Taxonomy" id="2723403"/>
    <lineage>
        <taxon>Bacteria</taxon>
        <taxon>Bacillati</taxon>
        <taxon>Actinomycetota</taxon>
        <taxon>Actinomycetes</taxon>
        <taxon>Micrococcales</taxon>
        <taxon>Micrococcaceae</taxon>
        <taxon>Paeniglutamicibacter</taxon>
    </lineage>
</organism>
<accession>A0ABX1G530</accession>
<evidence type="ECO:0000256" key="1">
    <source>
        <dbReference type="SAM" id="MobiDB-lite"/>
    </source>
</evidence>
<name>A0ABX1G530_9MICC</name>
<dbReference type="Pfam" id="PF18909">
    <property type="entry name" value="dGTP_diPhyd_N"/>
    <property type="match status" value="1"/>
</dbReference>
<dbReference type="EMBL" id="JAAWVT010000004">
    <property type="protein sequence ID" value="NKG21069.1"/>
    <property type="molecule type" value="Genomic_DNA"/>
</dbReference>
<evidence type="ECO:0000259" key="2">
    <source>
        <dbReference type="Pfam" id="PF18909"/>
    </source>
</evidence>
<sequence>MSVFKKGDRVEYEDRAHGFVGTVVRADGAAGCVIVQWPDGKRDRELIRLLKHAAPESDLRKVHDHGPEEGRGLDCAEFAHADGRPVGACIVNAEYLKQPEGAHIHFETPGTVKAGDRIGTIGQSGHTGAFGGGQMHSAAYPPPDKDTPVFVAPAKRQVGYLPRRDRPGTGETNASISATHWGDGTPRVRPLTAEQMRFAADSHLTGEVRTTSSTGGQKGVKPEMHSLIPTKPLAQVARHYGIGAEKYDKHQWRQGYEWSKSFDALQRHAQAFWGGEDIDAETQSPHMAAVAFHALTLLAFMDEHPNHDDRYKKEES</sequence>
<keyword evidence="4" id="KW-1185">Reference proteome</keyword>
<proteinExistence type="predicted"/>
<dbReference type="RefSeq" id="WP_168151894.1">
    <property type="nucleotide sequence ID" value="NZ_JAAWVT010000004.1"/>
</dbReference>
<feature type="region of interest" description="Disordered" evidence="1">
    <location>
        <begin position="161"/>
        <end position="187"/>
    </location>
</feature>
<evidence type="ECO:0000313" key="4">
    <source>
        <dbReference type="Proteomes" id="UP000746595"/>
    </source>
</evidence>
<dbReference type="InterPro" id="IPR044038">
    <property type="entry name" value="dATP/dGTP_diPOhydrolase_N"/>
</dbReference>
<dbReference type="Proteomes" id="UP000746595">
    <property type="component" value="Unassembled WGS sequence"/>
</dbReference>
<comment type="caution">
    <text evidence="3">The sequence shown here is derived from an EMBL/GenBank/DDBJ whole genome shotgun (WGS) entry which is preliminary data.</text>
</comment>
<feature type="domain" description="dATP/dGTP diphosphohydrolase N-terminal" evidence="2">
    <location>
        <begin position="213"/>
        <end position="310"/>
    </location>
</feature>